<feature type="non-terminal residue" evidence="2">
    <location>
        <position position="1"/>
    </location>
</feature>
<feature type="compositionally biased region" description="Basic residues" evidence="1">
    <location>
        <begin position="23"/>
        <end position="38"/>
    </location>
</feature>
<dbReference type="GO" id="GO:0003825">
    <property type="term" value="F:alpha,alpha-trehalose-phosphate synthase (UDP-forming) activity"/>
    <property type="evidence" value="ECO:0007669"/>
    <property type="project" value="UniProtKB-EC"/>
</dbReference>
<proteinExistence type="predicted"/>
<accession>A0A6J4IBM4</accession>
<name>A0A6J4IBM4_9PROT</name>
<organism evidence="2">
    <name type="scientific">uncultured Acetobacteraceae bacterium</name>
    <dbReference type="NCBI Taxonomy" id="169975"/>
    <lineage>
        <taxon>Bacteria</taxon>
        <taxon>Pseudomonadati</taxon>
        <taxon>Pseudomonadota</taxon>
        <taxon>Alphaproteobacteria</taxon>
        <taxon>Acetobacterales</taxon>
        <taxon>Acetobacteraceae</taxon>
        <taxon>environmental samples</taxon>
    </lineage>
</organism>
<feature type="non-terminal residue" evidence="2">
    <location>
        <position position="444"/>
    </location>
</feature>
<sequence>EAAGDRHQPRPRPEGARRDGRRLGRGVARRRQPPRRRVVRLERPNRRGHRNGARARAPGPPDLRDARPRRGRLPPLLPRLLQRLAVADPALPPRLGPVLPRRLRRLPRGERRLRRGPRAAAAPRRPGVGARLPPVPAGRGAAAARLPAAPRLLPARALPAARRLLRPAARRRDAGRPGRLRRDRPANGGRRRQPARRAGGRGARRGRLPRVRLPHRDRRRRLHQAGGARGREAGDGAIPPQPGRARAGDRRGPAGLLQGPAAALRRLRGPARALPQPPFARDLPASDAHLARRCGAVPGAAAGVGRAGGPHQRRLRRAGLGAAPLHDARRAAPDARRLHAPRESGTRHAAPRRHEPRRQGVCRGAGPGRSGGAGAVPLRRRGALLDGRAAGQPARPGRDRRSAGPGDGHAVGGTALALAADGRGGARKLGAELVPGLPGGVGGL</sequence>
<feature type="region of interest" description="Disordered" evidence="1">
    <location>
        <begin position="106"/>
        <end position="142"/>
    </location>
</feature>
<feature type="compositionally biased region" description="Gly residues" evidence="1">
    <location>
        <begin position="363"/>
        <end position="374"/>
    </location>
</feature>
<feature type="compositionally biased region" description="Basic and acidic residues" evidence="1">
    <location>
        <begin position="326"/>
        <end position="346"/>
    </location>
</feature>
<protein>
    <submittedName>
        <fullName evidence="2">Alpha,alpha-trehalose-phosphate synthase [UDP-forming]</fullName>
        <ecNumber evidence="2">2.4.1.15</ecNumber>
    </submittedName>
</protein>
<evidence type="ECO:0000256" key="1">
    <source>
        <dbReference type="SAM" id="MobiDB-lite"/>
    </source>
</evidence>
<keyword evidence="2" id="KW-0328">Glycosyltransferase</keyword>
<gene>
    <name evidence="2" type="ORF">AVDCRST_MAG08-1838</name>
</gene>
<feature type="region of interest" description="Disordered" evidence="1">
    <location>
        <begin position="320"/>
        <end position="414"/>
    </location>
</feature>
<feature type="compositionally biased region" description="Basic residues" evidence="1">
    <location>
        <begin position="106"/>
        <end position="117"/>
    </location>
</feature>
<feature type="region of interest" description="Disordered" evidence="1">
    <location>
        <begin position="163"/>
        <end position="256"/>
    </location>
</feature>
<dbReference type="EMBL" id="CADCTG010000153">
    <property type="protein sequence ID" value="CAA9245616.1"/>
    <property type="molecule type" value="Genomic_DNA"/>
</dbReference>
<evidence type="ECO:0000313" key="2">
    <source>
        <dbReference type="EMBL" id="CAA9245616.1"/>
    </source>
</evidence>
<feature type="compositionally biased region" description="Basic and acidic residues" evidence="1">
    <location>
        <begin position="1"/>
        <end position="22"/>
    </location>
</feature>
<dbReference type="EC" id="2.4.1.15" evidence="2"/>
<feature type="compositionally biased region" description="Basic residues" evidence="1">
    <location>
        <begin position="189"/>
        <end position="223"/>
    </location>
</feature>
<feature type="compositionally biased region" description="Low complexity" evidence="1">
    <location>
        <begin position="118"/>
        <end position="142"/>
    </location>
</feature>
<keyword evidence="2" id="KW-0808">Transferase</keyword>
<reference evidence="2" key="1">
    <citation type="submission" date="2020-02" db="EMBL/GenBank/DDBJ databases">
        <authorList>
            <person name="Meier V. D."/>
        </authorList>
    </citation>
    <scope>NUCLEOTIDE SEQUENCE</scope>
    <source>
        <strain evidence="2">AVDCRST_MAG08</strain>
    </source>
</reference>
<dbReference type="AlphaFoldDB" id="A0A6J4IBM4"/>
<feature type="region of interest" description="Disordered" evidence="1">
    <location>
        <begin position="1"/>
        <end position="73"/>
    </location>
</feature>